<dbReference type="InterPro" id="IPR014322">
    <property type="entry name" value="RNA_pol_sigma-B/F/G"/>
</dbReference>
<evidence type="ECO:0000256" key="1">
    <source>
        <dbReference type="ARBA" id="ARBA00023015"/>
    </source>
</evidence>
<keyword evidence="2" id="KW-0731">Sigma factor</keyword>
<dbReference type="InterPro" id="IPR007624">
    <property type="entry name" value="RNA_pol_sigma70_r3"/>
</dbReference>
<dbReference type="InterPro" id="IPR000943">
    <property type="entry name" value="RNA_pol_sigma70"/>
</dbReference>
<evidence type="ECO:0000259" key="7">
    <source>
        <dbReference type="Pfam" id="PF04542"/>
    </source>
</evidence>
<dbReference type="PANTHER" id="PTHR30385">
    <property type="entry name" value="SIGMA FACTOR F FLAGELLAR"/>
    <property type="match status" value="1"/>
</dbReference>
<dbReference type="SUPFAM" id="SSF88946">
    <property type="entry name" value="Sigma2 domain of RNA polymerase sigma factors"/>
    <property type="match status" value="1"/>
</dbReference>
<dbReference type="InterPro" id="IPR013325">
    <property type="entry name" value="RNA_pol_sigma_r2"/>
</dbReference>
<keyword evidence="1" id="KW-0805">Transcription regulation</keyword>
<dbReference type="NCBIfam" id="TIGR02937">
    <property type="entry name" value="sigma70-ECF"/>
    <property type="match status" value="1"/>
</dbReference>
<keyword evidence="3" id="KW-0238">DNA-binding</keyword>
<dbReference type="Gene3D" id="1.20.120.1810">
    <property type="match status" value="1"/>
</dbReference>
<dbReference type="CDD" id="cd06171">
    <property type="entry name" value="Sigma70_r4"/>
    <property type="match status" value="1"/>
</dbReference>
<feature type="domain" description="RNA polymerase sigma-70 region 2" evidence="7">
    <location>
        <begin position="89"/>
        <end position="158"/>
    </location>
</feature>
<sequence length="308" mass="34525">MPHREDSGTGPLTGAAVGAVLLNQARDEEVDMTTNSTTARRRSPAHRRGGVVRPPAPQSRPTGQAERLLAALADHQDDEETSARIRDELVRLYMPLVRREARRYRNRGEPMDDLYQVGMLGLMKAIKGFDPSYGKPFVAYLLPMVTGELKRHFRDTTWAVRVPRVHQERRSELNRVIAEFTQKHGRTPTTREIADALEMDLESAIELIDASSAYSALSLDTPFGDTEDESALGDTLGVADGDLETVVDKTSLKDALDRLPERERRVILLRFFGNKTQSEIAADVGLSQMHVSRLLSQTLRQLRRELLS</sequence>
<dbReference type="InterPro" id="IPR014284">
    <property type="entry name" value="RNA_pol_sigma-70_dom"/>
</dbReference>
<dbReference type="InterPro" id="IPR013324">
    <property type="entry name" value="RNA_pol_sigma_r3/r4-like"/>
</dbReference>
<dbReference type="GO" id="GO:0003677">
    <property type="term" value="F:DNA binding"/>
    <property type="evidence" value="ECO:0007669"/>
    <property type="project" value="UniProtKB-KW"/>
</dbReference>
<evidence type="ECO:0000256" key="2">
    <source>
        <dbReference type="ARBA" id="ARBA00023082"/>
    </source>
</evidence>
<dbReference type="InterPro" id="IPR007630">
    <property type="entry name" value="RNA_pol_sigma70_r4"/>
</dbReference>
<dbReference type="Pfam" id="PF04542">
    <property type="entry name" value="Sigma70_r2"/>
    <property type="match status" value="1"/>
</dbReference>
<dbReference type="eggNOG" id="COG1191">
    <property type="taxonomic scope" value="Bacteria"/>
</dbReference>
<dbReference type="GO" id="GO:0006352">
    <property type="term" value="P:DNA-templated transcription initiation"/>
    <property type="evidence" value="ECO:0007669"/>
    <property type="project" value="InterPro"/>
</dbReference>
<feature type="compositionally biased region" description="Basic residues" evidence="5">
    <location>
        <begin position="39"/>
        <end position="50"/>
    </location>
</feature>
<dbReference type="PRINTS" id="PR00046">
    <property type="entry name" value="SIGMA70FCT"/>
</dbReference>
<feature type="domain" description="RNA polymerase sigma-70 region 3" evidence="6">
    <location>
        <begin position="168"/>
        <end position="236"/>
    </location>
</feature>
<evidence type="ECO:0000256" key="4">
    <source>
        <dbReference type="ARBA" id="ARBA00023163"/>
    </source>
</evidence>
<dbReference type="InterPro" id="IPR007627">
    <property type="entry name" value="RNA_pol_sigma70_r2"/>
</dbReference>
<organism evidence="9">
    <name type="scientific">Thermobifida fusca (strain YX)</name>
    <dbReference type="NCBI Taxonomy" id="269800"/>
    <lineage>
        <taxon>Bacteria</taxon>
        <taxon>Bacillati</taxon>
        <taxon>Actinomycetota</taxon>
        <taxon>Actinomycetes</taxon>
        <taxon>Streptosporangiales</taxon>
        <taxon>Nocardiopsidaceae</taxon>
        <taxon>Thermobifida</taxon>
    </lineage>
</organism>
<reference evidence="9" key="1">
    <citation type="submission" date="2005-07" db="EMBL/GenBank/DDBJ databases">
        <title>Complete sequence of Thermobifida fusca YX.</title>
        <authorList>
            <consortium name="US DOE Joint Genome Institute"/>
            <person name="Copeland A."/>
            <person name="Lucas S."/>
            <person name="Lapidus A."/>
            <person name="Barry K."/>
            <person name="Detter J.C."/>
            <person name="Glavina T."/>
            <person name="Hammon N."/>
            <person name="Israni S."/>
            <person name="Pitluck S."/>
            <person name="Di Bartolo G."/>
            <person name="Chain P."/>
            <person name="Schmutz J."/>
            <person name="Larimer F."/>
            <person name="Land M."/>
            <person name="Lykidis A."/>
            <person name="Richardson P."/>
        </authorList>
    </citation>
    <scope>NUCLEOTIDE SEQUENCE</scope>
    <source>
        <strain evidence="9">YX</strain>
    </source>
</reference>
<gene>
    <name evidence="9" type="ordered locus">Tfu_1334</name>
</gene>
<evidence type="ECO:0000256" key="5">
    <source>
        <dbReference type="SAM" id="MobiDB-lite"/>
    </source>
</evidence>
<proteinExistence type="predicted"/>
<accession>Q47Q97</accession>
<keyword evidence="4" id="KW-0804">Transcription</keyword>
<dbReference type="GO" id="GO:0016987">
    <property type="term" value="F:sigma factor activity"/>
    <property type="evidence" value="ECO:0007669"/>
    <property type="project" value="UniProtKB-KW"/>
</dbReference>
<dbReference type="Gene3D" id="1.20.140.160">
    <property type="match status" value="1"/>
</dbReference>
<dbReference type="Pfam" id="PF04539">
    <property type="entry name" value="Sigma70_r3"/>
    <property type="match status" value="1"/>
</dbReference>
<evidence type="ECO:0000313" key="9">
    <source>
        <dbReference type="EMBL" id="AAZ55372.1"/>
    </source>
</evidence>
<dbReference type="HOGENOM" id="CLU_014793_8_0_11"/>
<dbReference type="PANTHER" id="PTHR30385:SF4">
    <property type="entry name" value="RNA POLYMERASE SIGMA-E FACTOR"/>
    <property type="match status" value="1"/>
</dbReference>
<dbReference type="EMBL" id="CP000088">
    <property type="protein sequence ID" value="AAZ55372.1"/>
    <property type="molecule type" value="Genomic_DNA"/>
</dbReference>
<evidence type="ECO:0000259" key="8">
    <source>
        <dbReference type="Pfam" id="PF04545"/>
    </source>
</evidence>
<dbReference type="SUPFAM" id="SSF88659">
    <property type="entry name" value="Sigma3 and sigma4 domains of RNA polymerase sigma factors"/>
    <property type="match status" value="2"/>
</dbReference>
<evidence type="ECO:0000259" key="6">
    <source>
        <dbReference type="Pfam" id="PF04539"/>
    </source>
</evidence>
<dbReference type="Pfam" id="PF04545">
    <property type="entry name" value="Sigma70_r4"/>
    <property type="match status" value="1"/>
</dbReference>
<evidence type="ECO:0000256" key="3">
    <source>
        <dbReference type="ARBA" id="ARBA00023125"/>
    </source>
</evidence>
<dbReference type="NCBIfam" id="TIGR02980">
    <property type="entry name" value="SigBFG"/>
    <property type="match status" value="1"/>
</dbReference>
<name>Q47Q97_THEFY</name>
<dbReference type="STRING" id="269800.Tfu_1334"/>
<protein>
    <submittedName>
        <fullName evidence="9">RNA polymerase sigma factor</fullName>
    </submittedName>
</protein>
<dbReference type="AlphaFoldDB" id="Q47Q97"/>
<feature type="region of interest" description="Disordered" evidence="5">
    <location>
        <begin position="1"/>
        <end position="63"/>
    </location>
</feature>
<dbReference type="KEGG" id="tfu:Tfu_1334"/>
<feature type="domain" description="RNA polymerase sigma-70 region 4" evidence="8">
    <location>
        <begin position="255"/>
        <end position="303"/>
    </location>
</feature>